<keyword evidence="5" id="KW-0411">Iron-sulfur</keyword>
<evidence type="ECO:0000259" key="7">
    <source>
        <dbReference type="Pfam" id="PF04055"/>
    </source>
</evidence>
<proteinExistence type="inferred from homology"/>
<dbReference type="GO" id="GO:0051536">
    <property type="term" value="F:iron-sulfur cluster binding"/>
    <property type="evidence" value="ECO:0007669"/>
    <property type="project" value="UniProtKB-KW"/>
</dbReference>
<dbReference type="CDD" id="cd21109">
    <property type="entry name" value="SPASM"/>
    <property type="match status" value="1"/>
</dbReference>
<feature type="domain" description="Radical SAM core" evidence="7">
    <location>
        <begin position="199"/>
        <end position="339"/>
    </location>
</feature>
<evidence type="ECO:0000256" key="1">
    <source>
        <dbReference type="ARBA" id="ARBA00001966"/>
    </source>
</evidence>
<evidence type="ECO:0000256" key="3">
    <source>
        <dbReference type="ARBA" id="ARBA00022723"/>
    </source>
</evidence>
<dbReference type="SUPFAM" id="SSF102114">
    <property type="entry name" value="Radical SAM enzymes"/>
    <property type="match status" value="1"/>
</dbReference>
<comment type="cofactor">
    <cofactor evidence="1">
        <name>[4Fe-4S] cluster</name>
        <dbReference type="ChEBI" id="CHEBI:49883"/>
    </cofactor>
</comment>
<dbReference type="PANTHER" id="PTHR43273">
    <property type="entry name" value="ANAEROBIC SULFATASE-MATURATING ENZYME HOMOLOG ASLB-RELATED"/>
    <property type="match status" value="1"/>
</dbReference>
<sequence>MSDNLSLIVDENTYDSFRGADWPTYTDFLKNNFIITESLKTEIDNFITQMQQNYDNIISPKTEELSIANQQRQKQIFFNKNLINNNHCSVPWNTLGVNQNGNVFICESPSWVPIFVGNMLETQDIFDILNSESAQKIRQEILSNRYFYCNNNLCTFFAQIDKETYTQHPIDTSALEYQYDKKYTIDQIPKNIIFDFDYTCNFKCPSCRMEVLNWNDDHYIRPINDRLVEKIKHQIIDRIVDQPVSIRWAGGEPFMSEPYLELLNYIIASGKKNIQNIIQTNGSLLQQKNKLVTQLLPYISELRISFDAASKETYKNIRVNGNWEKLLDNVVWVRDVIKKNGHSTQLTADFVVQKANYKEIPLFVKLCKELGITKFNLQKMWNWGTWDQKTFDTNNIYNPSHSDYEDLKKHFILAGQDIAKT</sequence>
<organism evidence="9">
    <name type="scientific">uncultured Caudovirales phage</name>
    <dbReference type="NCBI Taxonomy" id="2100421"/>
    <lineage>
        <taxon>Viruses</taxon>
        <taxon>Duplodnaviria</taxon>
        <taxon>Heunggongvirae</taxon>
        <taxon>Uroviricota</taxon>
        <taxon>Caudoviricetes</taxon>
        <taxon>Peduoviridae</taxon>
        <taxon>Maltschvirus</taxon>
        <taxon>Maltschvirus maltsch</taxon>
    </lineage>
</organism>
<keyword evidence="3" id="KW-0479">Metal-binding</keyword>
<dbReference type="GO" id="GO:0046872">
    <property type="term" value="F:metal ion binding"/>
    <property type="evidence" value="ECO:0007669"/>
    <property type="project" value="UniProtKB-KW"/>
</dbReference>
<dbReference type="EMBL" id="LR796274">
    <property type="protein sequence ID" value="CAB4133692.1"/>
    <property type="molecule type" value="Genomic_DNA"/>
</dbReference>
<feature type="domain" description="4Fe4S-binding SPASM" evidence="8">
    <location>
        <begin position="88"/>
        <end position="150"/>
    </location>
</feature>
<dbReference type="SFLD" id="SFLDG01067">
    <property type="entry name" value="SPASM/twitch_domain_containing"/>
    <property type="match status" value="1"/>
</dbReference>
<evidence type="ECO:0000256" key="2">
    <source>
        <dbReference type="ARBA" id="ARBA00022691"/>
    </source>
</evidence>
<dbReference type="InterPro" id="IPR023885">
    <property type="entry name" value="4Fe4S-binding_SPASM_dom"/>
</dbReference>
<dbReference type="InterPro" id="IPR013785">
    <property type="entry name" value="Aldolase_TIM"/>
</dbReference>
<keyword evidence="4" id="KW-0408">Iron</keyword>
<evidence type="ECO:0000256" key="5">
    <source>
        <dbReference type="ARBA" id="ARBA00023014"/>
    </source>
</evidence>
<accession>A0A6J5LJC9</accession>
<dbReference type="PANTHER" id="PTHR43273:SF3">
    <property type="entry name" value="ANAEROBIC SULFATASE-MATURATING ENZYME HOMOLOG ASLB-RELATED"/>
    <property type="match status" value="1"/>
</dbReference>
<dbReference type="SFLD" id="SFLDS00029">
    <property type="entry name" value="Radical_SAM"/>
    <property type="match status" value="1"/>
</dbReference>
<protein>
    <submittedName>
        <fullName evidence="9">Radical_SAM domain containing protein</fullName>
    </submittedName>
</protein>
<dbReference type="GO" id="GO:0016491">
    <property type="term" value="F:oxidoreductase activity"/>
    <property type="evidence" value="ECO:0007669"/>
    <property type="project" value="InterPro"/>
</dbReference>
<dbReference type="InterPro" id="IPR058240">
    <property type="entry name" value="rSAM_sf"/>
</dbReference>
<evidence type="ECO:0000259" key="8">
    <source>
        <dbReference type="Pfam" id="PF13186"/>
    </source>
</evidence>
<evidence type="ECO:0000256" key="4">
    <source>
        <dbReference type="ARBA" id="ARBA00023004"/>
    </source>
</evidence>
<dbReference type="CDD" id="cd01335">
    <property type="entry name" value="Radical_SAM"/>
    <property type="match status" value="1"/>
</dbReference>
<keyword evidence="2" id="KW-0949">S-adenosyl-L-methionine</keyword>
<dbReference type="InterPro" id="IPR023867">
    <property type="entry name" value="Sulphatase_maturase_rSAM"/>
</dbReference>
<reference evidence="9" key="1">
    <citation type="submission" date="2020-04" db="EMBL/GenBank/DDBJ databases">
        <authorList>
            <person name="Chiriac C."/>
            <person name="Salcher M."/>
            <person name="Ghai R."/>
            <person name="Kavagutti S V."/>
        </authorList>
    </citation>
    <scope>NUCLEOTIDE SEQUENCE</scope>
</reference>
<dbReference type="Gene3D" id="3.20.20.70">
    <property type="entry name" value="Aldolase class I"/>
    <property type="match status" value="2"/>
</dbReference>
<dbReference type="InterPro" id="IPR007197">
    <property type="entry name" value="rSAM"/>
</dbReference>
<evidence type="ECO:0000313" key="9">
    <source>
        <dbReference type="EMBL" id="CAB4133692.1"/>
    </source>
</evidence>
<dbReference type="Pfam" id="PF13186">
    <property type="entry name" value="SPASM"/>
    <property type="match status" value="1"/>
</dbReference>
<comment type="similarity">
    <text evidence="6">Belongs to the radical SAM superfamily. Anaerobic sulfatase-maturating enzyme family.</text>
</comment>
<name>A0A6J5LJC9_9CAUD</name>
<evidence type="ECO:0000256" key="6">
    <source>
        <dbReference type="ARBA" id="ARBA00023601"/>
    </source>
</evidence>
<gene>
    <name evidence="9" type="ORF">UFOVP257_414</name>
</gene>
<dbReference type="Pfam" id="PF04055">
    <property type="entry name" value="Radical_SAM"/>
    <property type="match status" value="1"/>
</dbReference>